<evidence type="ECO:0000256" key="1">
    <source>
        <dbReference type="ARBA" id="ARBA00023125"/>
    </source>
</evidence>
<dbReference type="NCBIfam" id="TIGR00738">
    <property type="entry name" value="rrf2_super"/>
    <property type="match status" value="1"/>
</dbReference>
<keyword evidence="3" id="KW-1185">Reference proteome</keyword>
<protein>
    <submittedName>
        <fullName evidence="2">Transcriptional regulator, BadM/Rrf2 family</fullName>
    </submittedName>
</protein>
<accession>A0A1N6RBA7</accession>
<dbReference type="InterPro" id="IPR036388">
    <property type="entry name" value="WH-like_DNA-bd_sf"/>
</dbReference>
<dbReference type="PANTHER" id="PTHR33221">
    <property type="entry name" value="WINGED HELIX-TURN-HELIX TRANSCRIPTIONAL REGULATOR, RRF2 FAMILY"/>
    <property type="match status" value="1"/>
</dbReference>
<dbReference type="InterPro" id="IPR000944">
    <property type="entry name" value="Tscrpt_reg_Rrf2"/>
</dbReference>
<dbReference type="PANTHER" id="PTHR33221:SF4">
    <property type="entry name" value="HTH-TYPE TRANSCRIPTIONAL REPRESSOR NSRR"/>
    <property type="match status" value="1"/>
</dbReference>
<dbReference type="PROSITE" id="PS51197">
    <property type="entry name" value="HTH_RRF2_2"/>
    <property type="match status" value="1"/>
</dbReference>
<dbReference type="eggNOG" id="COG1959">
    <property type="taxonomic scope" value="Bacteria"/>
</dbReference>
<dbReference type="EMBL" id="FTMN01000003">
    <property type="protein sequence ID" value="SIQ26138.1"/>
    <property type="molecule type" value="Genomic_DNA"/>
</dbReference>
<dbReference type="InterPro" id="IPR036390">
    <property type="entry name" value="WH_DNA-bd_sf"/>
</dbReference>
<reference evidence="3" key="1">
    <citation type="submission" date="2017-01" db="EMBL/GenBank/DDBJ databases">
        <authorList>
            <person name="Varghese N."/>
            <person name="Submissions S."/>
        </authorList>
    </citation>
    <scope>NUCLEOTIDE SEQUENCE [LARGE SCALE GENOMIC DNA]</scope>
    <source>
        <strain evidence="3">DSM 7027</strain>
    </source>
</reference>
<dbReference type="STRING" id="49186.SAMN05421647_103225"/>
<dbReference type="SUPFAM" id="SSF46785">
    <property type="entry name" value="Winged helix' DNA-binding domain"/>
    <property type="match status" value="1"/>
</dbReference>
<dbReference type="Proteomes" id="UP000186895">
    <property type="component" value="Unassembled WGS sequence"/>
</dbReference>
<dbReference type="RefSeq" id="WP_010324048.1">
    <property type="nucleotide sequence ID" value="NZ_FTMN01000003.1"/>
</dbReference>
<keyword evidence="1" id="KW-0238">DNA-binding</keyword>
<evidence type="ECO:0000313" key="2">
    <source>
        <dbReference type="EMBL" id="SIQ26138.1"/>
    </source>
</evidence>
<evidence type="ECO:0000313" key="3">
    <source>
        <dbReference type="Proteomes" id="UP000186895"/>
    </source>
</evidence>
<name>A0A1N6RBA7_9GAMM</name>
<gene>
    <name evidence="2" type="ORF">SAMN05421647_103225</name>
</gene>
<dbReference type="Pfam" id="PF02082">
    <property type="entry name" value="Rrf2"/>
    <property type="match status" value="1"/>
</dbReference>
<dbReference type="GO" id="GO:0003677">
    <property type="term" value="F:DNA binding"/>
    <property type="evidence" value="ECO:0007669"/>
    <property type="project" value="UniProtKB-KW"/>
</dbReference>
<organism evidence="2 3">
    <name type="scientific">Marinobacterium stanieri</name>
    <dbReference type="NCBI Taxonomy" id="49186"/>
    <lineage>
        <taxon>Bacteria</taxon>
        <taxon>Pseudomonadati</taxon>
        <taxon>Pseudomonadota</taxon>
        <taxon>Gammaproteobacteria</taxon>
        <taxon>Oceanospirillales</taxon>
        <taxon>Oceanospirillaceae</taxon>
        <taxon>Marinobacterium</taxon>
    </lineage>
</organism>
<dbReference type="Gene3D" id="1.10.10.10">
    <property type="entry name" value="Winged helix-like DNA-binding domain superfamily/Winged helix DNA-binding domain"/>
    <property type="match status" value="1"/>
</dbReference>
<dbReference type="GO" id="GO:0005829">
    <property type="term" value="C:cytosol"/>
    <property type="evidence" value="ECO:0007669"/>
    <property type="project" value="TreeGrafter"/>
</dbReference>
<dbReference type="AlphaFoldDB" id="A0A1N6RBA7"/>
<dbReference type="GO" id="GO:0003700">
    <property type="term" value="F:DNA-binding transcription factor activity"/>
    <property type="evidence" value="ECO:0007669"/>
    <property type="project" value="TreeGrafter"/>
</dbReference>
<proteinExistence type="predicted"/>
<sequence length="143" mass="16048">MQLSRFSDYSLRVLFYVAINDQKRSNLAEIADFYSISREHLRKVVHTLGKLEYLSTYRGKSGGISLARPAAEINLGQLLSQTEGTTPLIDCNSQPCRLTAHCRLQGVLAEAQQAFFAVLQQYTLADLINDRQMQALIQVNLEG</sequence>